<dbReference type="EMBL" id="BAAAJX010000003">
    <property type="protein sequence ID" value="GAA1492396.1"/>
    <property type="molecule type" value="Genomic_DNA"/>
</dbReference>
<reference evidence="3" key="1">
    <citation type="journal article" date="2019" name="Int. J. Syst. Evol. Microbiol.">
        <title>The Global Catalogue of Microorganisms (GCM) 10K type strain sequencing project: providing services to taxonomists for standard genome sequencing and annotation.</title>
        <authorList>
            <consortium name="The Broad Institute Genomics Platform"/>
            <consortium name="The Broad Institute Genome Sequencing Center for Infectious Disease"/>
            <person name="Wu L."/>
            <person name="Ma J."/>
        </authorList>
    </citation>
    <scope>NUCLEOTIDE SEQUENCE [LARGE SCALE GENOMIC DNA]</scope>
    <source>
        <strain evidence="3">JCM 12140</strain>
    </source>
</reference>
<dbReference type="PROSITE" id="PS51257">
    <property type="entry name" value="PROKAR_LIPOPROTEIN"/>
    <property type="match status" value="1"/>
</dbReference>
<comment type="caution">
    <text evidence="2">The sequence shown here is derived from an EMBL/GenBank/DDBJ whole genome shotgun (WGS) entry which is preliminary data.</text>
</comment>
<feature type="chain" id="PRO_5045234282" description="Lipocalin-like domain-containing protein" evidence="1">
    <location>
        <begin position="28"/>
        <end position="148"/>
    </location>
</feature>
<organism evidence="2 3">
    <name type="scientific">Curtobacterium herbarum</name>
    <dbReference type="NCBI Taxonomy" id="150122"/>
    <lineage>
        <taxon>Bacteria</taxon>
        <taxon>Bacillati</taxon>
        <taxon>Actinomycetota</taxon>
        <taxon>Actinomycetes</taxon>
        <taxon>Micrococcales</taxon>
        <taxon>Microbacteriaceae</taxon>
        <taxon>Curtobacterium</taxon>
    </lineage>
</organism>
<evidence type="ECO:0000313" key="3">
    <source>
        <dbReference type="Proteomes" id="UP001501742"/>
    </source>
</evidence>
<name>A0ABP4K0V2_9MICO</name>
<accession>A0ABP4K0V2</accession>
<evidence type="ECO:0000256" key="1">
    <source>
        <dbReference type="SAM" id="SignalP"/>
    </source>
</evidence>
<keyword evidence="3" id="KW-1185">Reference proteome</keyword>
<evidence type="ECO:0008006" key="4">
    <source>
        <dbReference type="Google" id="ProtNLM"/>
    </source>
</evidence>
<feature type="signal peptide" evidence="1">
    <location>
        <begin position="1"/>
        <end position="27"/>
    </location>
</feature>
<gene>
    <name evidence="2" type="ORF">GCM10009627_07420</name>
</gene>
<keyword evidence="1" id="KW-0732">Signal</keyword>
<evidence type="ECO:0000313" key="2">
    <source>
        <dbReference type="EMBL" id="GAA1492396.1"/>
    </source>
</evidence>
<sequence>MVTRRRAGITGILAAMTVALTGCTLPAQPGPQDYVGTWRLQTASGDAAARFEVAGDNTYTAHDIPASMACGTEVYSGSPPGCADHRDAVDFAGKWRLSEADAKELRFYFADLLLRKGYRDGDELGFYTHTLDAPRPDYVFTRDPSGSR</sequence>
<proteinExistence type="predicted"/>
<protein>
    <recommendedName>
        <fullName evidence="4">Lipocalin-like domain-containing protein</fullName>
    </recommendedName>
</protein>
<dbReference type="Proteomes" id="UP001501742">
    <property type="component" value="Unassembled WGS sequence"/>
</dbReference>